<dbReference type="PANTHER" id="PTHR30204">
    <property type="entry name" value="REDOX-CYCLING DRUG-SENSING TRANSCRIPTIONAL ACTIVATOR SOXR"/>
    <property type="match status" value="1"/>
</dbReference>
<sequence>MRMKGGWSTREIAEFAGTTLKTVRHYHRIGLLEEPGRSANGYKQYGIKHLIQLMRIRRLVDLGVALSDIATMQESPEGAERTLRALDAELAASIDRQQRMRAEVATILRHPELIDAPPGLEVHESGLSALDRTFMLLTSRIFEPEVLDLMRAAAAEPPTEVAAEFEALPEDATDDVRQHLAERYAPEIRRHAERHPLVTEAVDKVRAGGDPRTQPVLLRAIVELFNPAQIDVLQRAYAINYPDETR</sequence>
<feature type="domain" description="HTH merR-type" evidence="2">
    <location>
        <begin position="6"/>
        <end position="75"/>
    </location>
</feature>
<gene>
    <name evidence="3" type="ORF">M1L60_06485</name>
</gene>
<dbReference type="InterPro" id="IPR047057">
    <property type="entry name" value="MerR_fam"/>
</dbReference>
<dbReference type="PROSITE" id="PS50937">
    <property type="entry name" value="HTH_MERR_2"/>
    <property type="match status" value="1"/>
</dbReference>
<evidence type="ECO:0000313" key="4">
    <source>
        <dbReference type="Proteomes" id="UP001523369"/>
    </source>
</evidence>
<dbReference type="PANTHER" id="PTHR30204:SF93">
    <property type="entry name" value="HTH MERR-TYPE DOMAIN-CONTAINING PROTEIN"/>
    <property type="match status" value="1"/>
</dbReference>
<dbReference type="SMART" id="SM00422">
    <property type="entry name" value="HTH_MERR"/>
    <property type="match status" value="1"/>
</dbReference>
<dbReference type="Proteomes" id="UP001523369">
    <property type="component" value="Unassembled WGS sequence"/>
</dbReference>
<dbReference type="Pfam" id="PF00376">
    <property type="entry name" value="MerR"/>
    <property type="match status" value="1"/>
</dbReference>
<dbReference type="GO" id="GO:0003677">
    <property type="term" value="F:DNA binding"/>
    <property type="evidence" value="ECO:0007669"/>
    <property type="project" value="UniProtKB-KW"/>
</dbReference>
<dbReference type="EMBL" id="JAMYJR010000003">
    <property type="protein sequence ID" value="MCO8270240.1"/>
    <property type="molecule type" value="Genomic_DNA"/>
</dbReference>
<protein>
    <submittedName>
        <fullName evidence="3">MerR family DNA-binding transcriptional regulator</fullName>
    </submittedName>
</protein>
<evidence type="ECO:0000256" key="1">
    <source>
        <dbReference type="ARBA" id="ARBA00023125"/>
    </source>
</evidence>
<dbReference type="SUPFAM" id="SSF46955">
    <property type="entry name" value="Putative DNA-binding domain"/>
    <property type="match status" value="1"/>
</dbReference>
<name>A0ABT1DHF3_9ACTN</name>
<keyword evidence="1 3" id="KW-0238">DNA-binding</keyword>
<dbReference type="InterPro" id="IPR009061">
    <property type="entry name" value="DNA-bd_dom_put_sf"/>
</dbReference>
<reference evidence="3 4" key="1">
    <citation type="submission" date="2022-06" db="EMBL/GenBank/DDBJ databases">
        <title>New Species of the Genus Actinoplanes, ActinopZanes ferrugineus.</title>
        <authorList>
            <person name="Ding P."/>
        </authorList>
    </citation>
    <scope>NUCLEOTIDE SEQUENCE [LARGE SCALE GENOMIC DNA]</scope>
    <source>
        <strain evidence="3 4">TRM88003</strain>
    </source>
</reference>
<keyword evidence="4" id="KW-1185">Reference proteome</keyword>
<dbReference type="RefSeq" id="WP_253236358.1">
    <property type="nucleotide sequence ID" value="NZ_JAMYJR010000003.1"/>
</dbReference>
<dbReference type="InterPro" id="IPR000551">
    <property type="entry name" value="MerR-type_HTH_dom"/>
</dbReference>
<accession>A0ABT1DHF3</accession>
<comment type="caution">
    <text evidence="3">The sequence shown here is derived from an EMBL/GenBank/DDBJ whole genome shotgun (WGS) entry which is preliminary data.</text>
</comment>
<dbReference type="Gene3D" id="1.10.1660.10">
    <property type="match status" value="1"/>
</dbReference>
<evidence type="ECO:0000313" key="3">
    <source>
        <dbReference type="EMBL" id="MCO8270240.1"/>
    </source>
</evidence>
<evidence type="ECO:0000259" key="2">
    <source>
        <dbReference type="PROSITE" id="PS50937"/>
    </source>
</evidence>
<proteinExistence type="predicted"/>
<organism evidence="3 4">
    <name type="scientific">Paractinoplanes aksuensis</name>
    <dbReference type="NCBI Taxonomy" id="2939490"/>
    <lineage>
        <taxon>Bacteria</taxon>
        <taxon>Bacillati</taxon>
        <taxon>Actinomycetota</taxon>
        <taxon>Actinomycetes</taxon>
        <taxon>Micromonosporales</taxon>
        <taxon>Micromonosporaceae</taxon>
        <taxon>Paractinoplanes</taxon>
    </lineage>
</organism>